<evidence type="ECO:0000313" key="2">
    <source>
        <dbReference type="EMBL" id="KAG8463085.1"/>
    </source>
</evidence>
<feature type="compositionally biased region" description="Acidic residues" evidence="1">
    <location>
        <begin position="514"/>
        <end position="525"/>
    </location>
</feature>
<organism evidence="2 3">
    <name type="scientific">Diacronema lutheri</name>
    <name type="common">Unicellular marine alga</name>
    <name type="synonym">Monochrysis lutheri</name>
    <dbReference type="NCBI Taxonomy" id="2081491"/>
    <lineage>
        <taxon>Eukaryota</taxon>
        <taxon>Haptista</taxon>
        <taxon>Haptophyta</taxon>
        <taxon>Pavlovophyceae</taxon>
        <taxon>Pavlovales</taxon>
        <taxon>Pavlovaceae</taxon>
        <taxon>Diacronema</taxon>
    </lineage>
</organism>
<protein>
    <submittedName>
        <fullName evidence="2">Uncharacterized protein</fullName>
    </submittedName>
</protein>
<feature type="region of interest" description="Disordered" evidence="1">
    <location>
        <begin position="494"/>
        <end position="531"/>
    </location>
</feature>
<dbReference type="EMBL" id="JAGTXO010000017">
    <property type="protein sequence ID" value="KAG8463085.1"/>
    <property type="molecule type" value="Genomic_DNA"/>
</dbReference>
<reference evidence="2" key="1">
    <citation type="submission" date="2021-05" db="EMBL/GenBank/DDBJ databases">
        <title>The genome of the haptophyte Pavlova lutheri (Diacronema luteri, Pavlovales) - a model for lipid biosynthesis in eukaryotic algae.</title>
        <authorList>
            <person name="Hulatt C.J."/>
            <person name="Posewitz M.C."/>
        </authorList>
    </citation>
    <scope>NUCLEOTIDE SEQUENCE</scope>
    <source>
        <strain evidence="2">NIVA-4/92</strain>
    </source>
</reference>
<feature type="region of interest" description="Disordered" evidence="1">
    <location>
        <begin position="672"/>
        <end position="700"/>
    </location>
</feature>
<evidence type="ECO:0000256" key="1">
    <source>
        <dbReference type="SAM" id="MobiDB-lite"/>
    </source>
</evidence>
<feature type="compositionally biased region" description="Low complexity" evidence="1">
    <location>
        <begin position="442"/>
        <end position="464"/>
    </location>
</feature>
<dbReference type="OrthoDB" id="10661245at2759"/>
<comment type="caution">
    <text evidence="2">The sequence shown here is derived from an EMBL/GenBank/DDBJ whole genome shotgun (WGS) entry which is preliminary data.</text>
</comment>
<name>A0A8J6CAX7_DIALT</name>
<sequence length="789" mass="81216">MVPGGARGLDDVPIEPRDCRWVWAQLRERVKDEGEACQLLIPETVLFTNGEPSVWLHSDPHERIEERALARPARGGGVNGGGARGGASALQHLRHVLHAAAHASMATPTLATDRAAADKVNGLAPAASGARTAAAAAALAAADASKLPPPPFSAVARRLVKGGELRGFLLPAAALREVLLGGAGASALLGVLQAYVHAANGPGARLRCRFEVGLDGHARSSVCALTYPIDAGGAGDGTGLPAASRSVSISELAELPPPAPGAQPLRSRSGQLHAKATDAIARVVQHVQRVAHVQVIGMLADFVLDAFGRLWFVNCPQAHVRTRDLPLRSSSDQRSGALSRGGSVRAHSERVLHRLLQRSAAGAVEWCCGDHCAAGYRLPRRTREHAARRAPRVAPLPPPAVAGVGGAERRAGAPAAAAAPAAVADASGDVRAADAEKDELGALPPAEQPQQPAADSAEATRPTVTPAEPVEPAAAMAGAPAAAAETPLPPSARALASAPAFATSEGERGAGGDGDGEGEGDELLSDSETIPPPSFKVLLVDARSGLTSHARGYRTQYKSVLLGRLEALLGQMVDDSADAGDTWHQALQARLGPSAYHRRLPVCESCCAAYKRHDAARRHAAADGSSAPLASRVLDSAAGGERSLGGGRGLASRSASAPVLLPQLSARTAASATAAPSLPSPSSRLHTAGSRASRRSTPSRLEARALEPQAPIVLGELPRLSIAPQLVTGALGPDVDWAGMARSADASLRRVKVPPDTQPRHSHIRWPTVSAGAQLRPSLRKVLSLPAVK</sequence>
<gene>
    <name evidence="2" type="ORF">KFE25_011082</name>
</gene>
<dbReference type="AlphaFoldDB" id="A0A8J6CAX7"/>
<keyword evidence="3" id="KW-1185">Reference proteome</keyword>
<accession>A0A8J6CAX7</accession>
<evidence type="ECO:0000313" key="3">
    <source>
        <dbReference type="Proteomes" id="UP000751190"/>
    </source>
</evidence>
<feature type="region of interest" description="Disordered" evidence="1">
    <location>
        <begin position="441"/>
        <end position="464"/>
    </location>
</feature>
<feature type="region of interest" description="Disordered" evidence="1">
    <location>
        <begin position="387"/>
        <end position="407"/>
    </location>
</feature>
<feature type="compositionally biased region" description="Low complexity" evidence="1">
    <location>
        <begin position="672"/>
        <end position="685"/>
    </location>
</feature>
<dbReference type="Proteomes" id="UP000751190">
    <property type="component" value="Unassembled WGS sequence"/>
</dbReference>
<proteinExistence type="predicted"/>